<comment type="caution">
    <text evidence="1">The sequence shown here is derived from an EMBL/GenBank/DDBJ whole genome shotgun (WGS) entry which is preliminary data.</text>
</comment>
<name>A0A4Y4C677_9CORY</name>
<evidence type="ECO:0000313" key="1">
    <source>
        <dbReference type="EMBL" id="GEC86597.1"/>
    </source>
</evidence>
<reference evidence="1 2" key="1">
    <citation type="submission" date="2019-06" db="EMBL/GenBank/DDBJ databases">
        <title>Whole genome shotgun sequence of Corynebacterium variabile NBRC 15286.</title>
        <authorList>
            <person name="Hosoyama A."/>
            <person name="Uohara A."/>
            <person name="Ohji S."/>
            <person name="Ichikawa N."/>
        </authorList>
    </citation>
    <scope>NUCLEOTIDE SEQUENCE [LARGE SCALE GENOMIC DNA]</scope>
    <source>
        <strain evidence="1 2">NBRC 15286</strain>
    </source>
</reference>
<dbReference type="Pfam" id="PF19827">
    <property type="entry name" value="DUF6308"/>
    <property type="match status" value="1"/>
</dbReference>
<dbReference type="EMBL" id="BJNT01000014">
    <property type="protein sequence ID" value="GEC86597.1"/>
    <property type="molecule type" value="Genomic_DNA"/>
</dbReference>
<dbReference type="InterPro" id="IPR046275">
    <property type="entry name" value="DUF6308"/>
</dbReference>
<evidence type="ECO:0000313" key="2">
    <source>
        <dbReference type="Proteomes" id="UP000319986"/>
    </source>
</evidence>
<accession>A0A4Y4C677</accession>
<gene>
    <name evidence="1" type="ORF">CVA01_19110</name>
</gene>
<sequence>MLSIGLGQYRTVPEVLYYRQNQYSVLLKGIGPDRDLADEPGPLPAHWPARRLEKALCEIRGVSKVTATKLIARKRPRLFPIFDRVVKSRLAPDTVFLDTVHAELSTNETLRTRINEVRNGAELPNSISALRILDVVSWMEGQHPEWRTYTAPTADRNFMTQ</sequence>
<proteinExistence type="predicted"/>
<protein>
    <submittedName>
        <fullName evidence="1">Uncharacterized protein</fullName>
    </submittedName>
</protein>
<organism evidence="1 2">
    <name type="scientific">Corynebacterium variabile</name>
    <dbReference type="NCBI Taxonomy" id="1727"/>
    <lineage>
        <taxon>Bacteria</taxon>
        <taxon>Bacillati</taxon>
        <taxon>Actinomycetota</taxon>
        <taxon>Actinomycetes</taxon>
        <taxon>Mycobacteriales</taxon>
        <taxon>Corynebacteriaceae</taxon>
        <taxon>Corynebacterium</taxon>
    </lineage>
</organism>
<dbReference type="Proteomes" id="UP000319986">
    <property type="component" value="Unassembled WGS sequence"/>
</dbReference>
<dbReference type="AlphaFoldDB" id="A0A4Y4C677"/>